<keyword evidence="1" id="KW-0812">Transmembrane</keyword>
<reference evidence="2 3" key="1">
    <citation type="submission" date="2020-05" db="EMBL/GenBank/DDBJ databases">
        <title>Distinct polysaccharide utilization as determinants for interspecies competition between intestinal Prevotella spp.</title>
        <authorList>
            <person name="Galvez E.J.C."/>
            <person name="Iljazovic A."/>
            <person name="Strowig T."/>
        </authorList>
    </citation>
    <scope>NUCLEOTIDE SEQUENCE [LARGE SCALE GENOMIC DNA]</scope>
    <source>
        <strain evidence="2 3">PMUR</strain>
    </source>
</reference>
<dbReference type="Proteomes" id="UP000714420">
    <property type="component" value="Unassembled WGS sequence"/>
</dbReference>
<keyword evidence="1" id="KW-0472">Membrane</keyword>
<comment type="caution">
    <text evidence="2">The sequence shown here is derived from an EMBL/GenBank/DDBJ whole genome shotgun (WGS) entry which is preliminary data.</text>
</comment>
<keyword evidence="1" id="KW-1133">Transmembrane helix</keyword>
<gene>
    <name evidence="2" type="ORF">HPS56_00640</name>
</gene>
<name>A0ABX2AL27_9BACT</name>
<feature type="transmembrane region" description="Helical" evidence="1">
    <location>
        <begin position="295"/>
        <end position="315"/>
    </location>
</feature>
<proteinExistence type="predicted"/>
<sequence length="345" mass="40693">MVEEIKKWFNSDKYGISLSLICAIIPLFPCIIKLISDLFGNKETILRWYNHDFWFACSQFLVSLIGLGIIVFIYKPEALNEISDETSVTDYIEEKCQIKQTVNNNSKMAYNVVKSTVMQFYGVWFAIWLIWTIYYGIDIVCSYKEILNNQALIHIKYFFDFCSSTAMYSAYIILNDVTVNISSRSDRHYSCIFRTITLCMFILFACIIFQAMYLSEPVKYSKFNMYTRIILCFFSAVSFVMVLGKLNSNRLYIPRFLMSLLYIYAVSQVFSMFLFPKLEHRCELIYIADITKKCLPWITFFGKIVLLIVLSWILYSKRLIFYIVHSSISITSRKTDIQEFNRYME</sequence>
<evidence type="ECO:0000256" key="1">
    <source>
        <dbReference type="SAM" id="Phobius"/>
    </source>
</evidence>
<feature type="transmembrane region" description="Helical" evidence="1">
    <location>
        <begin position="225"/>
        <end position="244"/>
    </location>
</feature>
<feature type="transmembrane region" description="Helical" evidence="1">
    <location>
        <begin position="14"/>
        <end position="32"/>
    </location>
</feature>
<feature type="transmembrane region" description="Helical" evidence="1">
    <location>
        <begin position="256"/>
        <end position="275"/>
    </location>
</feature>
<dbReference type="RefSeq" id="WP_172272304.1">
    <property type="nucleotide sequence ID" value="NZ_CASGMU010000001.1"/>
</dbReference>
<feature type="transmembrane region" description="Helical" evidence="1">
    <location>
        <begin position="191"/>
        <end position="213"/>
    </location>
</feature>
<dbReference type="EMBL" id="JABKKF010000001">
    <property type="protein sequence ID" value="NPD90880.1"/>
    <property type="molecule type" value="Genomic_DNA"/>
</dbReference>
<accession>A0ABX2AL27</accession>
<keyword evidence="3" id="KW-1185">Reference proteome</keyword>
<feature type="transmembrane region" description="Helical" evidence="1">
    <location>
        <begin position="53"/>
        <end position="74"/>
    </location>
</feature>
<feature type="transmembrane region" description="Helical" evidence="1">
    <location>
        <begin position="118"/>
        <end position="137"/>
    </location>
</feature>
<evidence type="ECO:0000313" key="3">
    <source>
        <dbReference type="Proteomes" id="UP000714420"/>
    </source>
</evidence>
<evidence type="ECO:0000313" key="2">
    <source>
        <dbReference type="EMBL" id="NPD90880.1"/>
    </source>
</evidence>
<organism evidence="2 3">
    <name type="scientific">Xylanibacter muris</name>
    <dbReference type="NCBI Taxonomy" id="2736290"/>
    <lineage>
        <taxon>Bacteria</taxon>
        <taxon>Pseudomonadati</taxon>
        <taxon>Bacteroidota</taxon>
        <taxon>Bacteroidia</taxon>
        <taxon>Bacteroidales</taxon>
        <taxon>Prevotellaceae</taxon>
        <taxon>Xylanibacter</taxon>
    </lineage>
</organism>
<protein>
    <submittedName>
        <fullName evidence="2">Uncharacterized protein</fullName>
    </submittedName>
</protein>